<dbReference type="InterPro" id="IPR002822">
    <property type="entry name" value="Ni_insertion"/>
</dbReference>
<dbReference type="GO" id="GO:0016829">
    <property type="term" value="F:lyase activity"/>
    <property type="evidence" value="ECO:0007669"/>
    <property type="project" value="UniProtKB-UniRule"/>
</dbReference>
<name>A0A2W4W366_9CYAN</name>
<dbReference type="GO" id="GO:0016151">
    <property type="term" value="F:nickel cation binding"/>
    <property type="evidence" value="ECO:0007669"/>
    <property type="project" value="UniProtKB-UniRule"/>
</dbReference>
<dbReference type="PANTHER" id="PTHR36566:SF1">
    <property type="entry name" value="PYRIDINIUM-3,5-BISTHIOCARBOXYLIC ACID MONONUCLEOTIDE NICKEL INSERTION PROTEIN"/>
    <property type="match status" value="1"/>
</dbReference>
<dbReference type="Pfam" id="PF01969">
    <property type="entry name" value="Ni_insertion"/>
    <property type="match status" value="1"/>
</dbReference>
<feature type="compositionally biased region" description="Low complexity" evidence="3">
    <location>
        <begin position="79"/>
        <end position="96"/>
    </location>
</feature>
<keyword evidence="1 2" id="KW-0533">Nickel</keyword>
<feature type="region of interest" description="Disordered" evidence="3">
    <location>
        <begin position="70"/>
        <end position="116"/>
    </location>
</feature>
<accession>A0A2W4W366</accession>
<dbReference type="Gene3D" id="3.10.20.300">
    <property type="entry name" value="mk0293 like domain"/>
    <property type="match status" value="1"/>
</dbReference>
<dbReference type="NCBIfam" id="TIGR00299">
    <property type="entry name" value="nickel pincer cofactor biosynthesis protein LarC"/>
    <property type="match status" value="1"/>
</dbReference>
<reference evidence="5" key="1">
    <citation type="submission" date="2018-04" db="EMBL/GenBank/DDBJ databases">
        <authorList>
            <person name="Cornet L."/>
        </authorList>
    </citation>
    <scope>NUCLEOTIDE SEQUENCE [LARGE SCALE GENOMIC DNA]</scope>
</reference>
<gene>
    <name evidence="4" type="ORF">DCF17_15300</name>
</gene>
<dbReference type="PANTHER" id="PTHR36566">
    <property type="entry name" value="NICKEL INSERTION PROTEIN-RELATED"/>
    <property type="match status" value="1"/>
</dbReference>
<reference evidence="4 5" key="2">
    <citation type="submission" date="2018-06" db="EMBL/GenBank/DDBJ databases">
        <title>Metagenomic assembly of (sub)arctic Cyanobacteria and their associated microbiome from non-axenic cultures.</title>
        <authorList>
            <person name="Baurain D."/>
        </authorList>
    </citation>
    <scope>NUCLEOTIDE SEQUENCE [LARGE SCALE GENOMIC DNA]</scope>
    <source>
        <strain evidence="4">ULC041bin1</strain>
    </source>
</reference>
<evidence type="ECO:0000256" key="3">
    <source>
        <dbReference type="SAM" id="MobiDB-lite"/>
    </source>
</evidence>
<keyword evidence="2" id="KW-0456">Lyase</keyword>
<sequence>MKTIAYLDCPTGIAGDMCLAALVDAGVPLDYLQTKLTRLGLDDEFTLSVTPLHRRGLRALYAQVNLTPSAGDPGAKATPPVVAPSHGHSHSAPGSSHGHDHEPNSDHSPPPSTATRNLPEIERLIAQANLPDRACQWSLLVFRRLAEAEAAVHGIAVEQVHFHEVGATDAIVDIVGTCLGLDYLDIDILVCSPLPTGRGRVRAAHGWLPVPAPAVLKLMEHRQVPLYSNGLEGELVTPTGAAIATALADHFGDPPAMALHRTGLGAGGKDLPVANILRLWVGQAASAPAQSSGQALGQGTALGQWTEGLPNPATPYGLETIALLETQVDDMVPQAVGYLYERLYAAGALEVFTQPIAMKKSRPGLLITVLCRPADEPSCADILFAETPTLGIRRQTQQRWVLPRRMQTLETPYGPVNLKLAYHPVTQAVLNVHPEYEDCAAIARRHQIPWQVVHQTALSIWYSQQPPSAIT</sequence>
<dbReference type="Gene3D" id="3.30.70.1380">
    <property type="entry name" value="Transcriptional regulatory protein pf0864 domain like"/>
    <property type="match status" value="1"/>
</dbReference>
<comment type="caution">
    <text evidence="4">The sequence shown here is derived from an EMBL/GenBank/DDBJ whole genome shotgun (WGS) entry which is preliminary data.</text>
</comment>
<evidence type="ECO:0000313" key="5">
    <source>
        <dbReference type="Proteomes" id="UP000249081"/>
    </source>
</evidence>
<evidence type="ECO:0000256" key="1">
    <source>
        <dbReference type="ARBA" id="ARBA00022596"/>
    </source>
</evidence>
<dbReference type="HAMAP" id="MF_01074">
    <property type="entry name" value="LarC"/>
    <property type="match status" value="1"/>
</dbReference>
<dbReference type="EMBL" id="QBMN01000112">
    <property type="protein sequence ID" value="PZO37957.1"/>
    <property type="molecule type" value="Genomic_DNA"/>
</dbReference>
<dbReference type="Proteomes" id="UP000249081">
    <property type="component" value="Unassembled WGS sequence"/>
</dbReference>
<dbReference type="AlphaFoldDB" id="A0A2W4W366"/>
<evidence type="ECO:0000256" key="2">
    <source>
        <dbReference type="HAMAP-Rule" id="MF_01074"/>
    </source>
</evidence>
<evidence type="ECO:0000313" key="4">
    <source>
        <dbReference type="EMBL" id="PZO37957.1"/>
    </source>
</evidence>
<protein>
    <recommendedName>
        <fullName evidence="2">Putative nickel insertion protein</fullName>
    </recommendedName>
</protein>
<proteinExistence type="inferred from homology"/>
<comment type="similarity">
    <text evidence="2">Belongs to the LarC family.</text>
</comment>
<organism evidence="4 5">
    <name type="scientific">Shackletoniella antarctica</name>
    <dbReference type="NCBI Taxonomy" id="268115"/>
    <lineage>
        <taxon>Bacteria</taxon>
        <taxon>Bacillati</taxon>
        <taxon>Cyanobacteriota</taxon>
        <taxon>Cyanophyceae</taxon>
        <taxon>Oculatellales</taxon>
        <taxon>Oculatellaceae</taxon>
        <taxon>Shackletoniella</taxon>
    </lineage>
</organism>